<dbReference type="GO" id="GO:0071816">
    <property type="term" value="P:tail-anchored membrane protein insertion into ER membrane"/>
    <property type="evidence" value="ECO:0007669"/>
    <property type="project" value="TreeGrafter"/>
</dbReference>
<dbReference type="InterPro" id="IPR019956">
    <property type="entry name" value="Ubiquitin_dom"/>
</dbReference>
<dbReference type="GO" id="GO:0006620">
    <property type="term" value="P:post-translational protein targeting to endoplasmic reticulum membrane"/>
    <property type="evidence" value="ECO:0007669"/>
    <property type="project" value="InterPro"/>
</dbReference>
<evidence type="ECO:0000256" key="1">
    <source>
        <dbReference type="ARBA" id="ARBA00004514"/>
    </source>
</evidence>
<organism evidence="8 9">
    <name type="scientific">Camelus dromedarius</name>
    <name type="common">Dromedary</name>
    <name type="synonym">Arabian camel</name>
    <dbReference type="NCBI Taxonomy" id="9838"/>
    <lineage>
        <taxon>Eukaryota</taxon>
        <taxon>Metazoa</taxon>
        <taxon>Chordata</taxon>
        <taxon>Craniata</taxon>
        <taxon>Vertebrata</taxon>
        <taxon>Euteleostomi</taxon>
        <taxon>Mammalia</taxon>
        <taxon>Eutheria</taxon>
        <taxon>Laurasiatheria</taxon>
        <taxon>Artiodactyla</taxon>
        <taxon>Tylopoda</taxon>
        <taxon>Camelidae</taxon>
        <taxon>Camelus</taxon>
    </lineage>
</organism>
<dbReference type="Pfam" id="PF00240">
    <property type="entry name" value="ubiquitin"/>
    <property type="match status" value="1"/>
</dbReference>
<evidence type="ECO:0000256" key="3">
    <source>
        <dbReference type="ARBA" id="ARBA00022448"/>
    </source>
</evidence>
<comment type="subunit">
    <text evidence="5">Component of the BAG6/BAT3 complex, at least composed of BAG6, UBL4A and GET4/TRC35. Interacts with BAG6; the interaction is direct and required for UBL4A protein stability. Interacts with USP13; may be indirect via BAG6.</text>
</comment>
<keyword evidence="6" id="KW-0732">Signal</keyword>
<evidence type="ECO:0000256" key="5">
    <source>
        <dbReference type="ARBA" id="ARBA00046986"/>
    </source>
</evidence>
<dbReference type="AlphaFoldDB" id="A0A5N4C4V3"/>
<dbReference type="InterPro" id="IPR000626">
    <property type="entry name" value="Ubiquitin-like_dom"/>
</dbReference>
<dbReference type="InterPro" id="IPR029071">
    <property type="entry name" value="Ubiquitin-like_domsf"/>
</dbReference>
<sequence>MRHCGIGAIFAVGAGCAPAGAAAPMAAVQQTGKALQGHECSLQVSEDELVSTLKHLVSGKLNVPERQQRLLFKGKALADGKRLSDYSIGPNSRLNLVVRPLEKVLLEETLPPTPAAWQLISKVLARHFSAADASRETSLSHLTLDDIQRLAGRFLHPEVKAAMEKGFSKSDSQSVGRRLARPQAASDAPCVSLQGMGV</sequence>
<feature type="signal peptide" evidence="6">
    <location>
        <begin position="1"/>
        <end position="21"/>
    </location>
</feature>
<dbReference type="GO" id="GO:0071818">
    <property type="term" value="C:BAT3 complex"/>
    <property type="evidence" value="ECO:0007669"/>
    <property type="project" value="TreeGrafter"/>
</dbReference>
<dbReference type="SUPFAM" id="SSF54236">
    <property type="entry name" value="Ubiquitin-like"/>
    <property type="match status" value="1"/>
</dbReference>
<dbReference type="PANTHER" id="PTHR46555:SF1">
    <property type="entry name" value="UBIQUITIN-LIKE PROTEIN 4A"/>
    <property type="match status" value="1"/>
</dbReference>
<name>A0A5N4C4V3_CAMDR</name>
<dbReference type="GO" id="GO:0051087">
    <property type="term" value="F:protein-folding chaperone binding"/>
    <property type="evidence" value="ECO:0007669"/>
    <property type="project" value="TreeGrafter"/>
</dbReference>
<feature type="domain" description="Ubiquitin-like" evidence="7">
    <location>
        <begin position="28"/>
        <end position="99"/>
    </location>
</feature>
<dbReference type="EMBL" id="JWIN03000035">
    <property type="protein sequence ID" value="KAB1253908.1"/>
    <property type="molecule type" value="Genomic_DNA"/>
</dbReference>
<evidence type="ECO:0000256" key="6">
    <source>
        <dbReference type="SAM" id="SignalP"/>
    </source>
</evidence>
<dbReference type="FunFam" id="3.10.20.90:FF:000144">
    <property type="entry name" value="Ubiquitin-like protein 4A"/>
    <property type="match status" value="1"/>
</dbReference>
<evidence type="ECO:0000313" key="9">
    <source>
        <dbReference type="Proteomes" id="UP000299084"/>
    </source>
</evidence>
<gene>
    <name evidence="8" type="ORF">Cadr_000027028</name>
</gene>
<dbReference type="Pfam" id="PF17840">
    <property type="entry name" value="Tugs"/>
    <property type="match status" value="1"/>
</dbReference>
<accession>A0A5N4C4V3</accession>
<keyword evidence="4" id="KW-0963">Cytoplasm</keyword>
<proteinExistence type="predicted"/>
<comment type="caution">
    <text evidence="8">The sequence shown here is derived from an EMBL/GenBank/DDBJ whole genome shotgun (WGS) entry which is preliminary data.</text>
</comment>
<dbReference type="PROSITE" id="PS51257">
    <property type="entry name" value="PROKAR_LIPOPROTEIN"/>
    <property type="match status" value="1"/>
</dbReference>
<evidence type="ECO:0000259" key="7">
    <source>
        <dbReference type="PROSITE" id="PS50053"/>
    </source>
</evidence>
<keyword evidence="9" id="KW-1185">Reference proteome</keyword>
<evidence type="ECO:0000313" key="8">
    <source>
        <dbReference type="EMBL" id="KAB1253908.1"/>
    </source>
</evidence>
<protein>
    <recommendedName>
        <fullName evidence="2">Ubiquitin-like protein 4A</fullName>
    </recommendedName>
</protein>
<dbReference type="Proteomes" id="UP000299084">
    <property type="component" value="Unassembled WGS sequence"/>
</dbReference>
<dbReference type="InterPro" id="IPR047154">
    <property type="entry name" value="UBL4A-like"/>
</dbReference>
<dbReference type="PROSITE" id="PS50053">
    <property type="entry name" value="UBIQUITIN_2"/>
    <property type="match status" value="1"/>
</dbReference>
<evidence type="ECO:0000256" key="2">
    <source>
        <dbReference type="ARBA" id="ARBA00013747"/>
    </source>
</evidence>
<reference evidence="8 9" key="1">
    <citation type="journal article" date="2019" name="Mol. Ecol. Resour.">
        <title>Improving Illumina assemblies with Hi-C and long reads: an example with the North African dromedary.</title>
        <authorList>
            <person name="Elbers J.P."/>
            <person name="Rogers M.F."/>
            <person name="Perelman P.L."/>
            <person name="Proskuryakova A.A."/>
            <person name="Serdyukova N.A."/>
            <person name="Johnson W.E."/>
            <person name="Horin P."/>
            <person name="Corander J."/>
            <person name="Murphy D."/>
            <person name="Burger P.A."/>
        </authorList>
    </citation>
    <scope>NUCLEOTIDE SEQUENCE [LARGE SCALE GENOMIC DNA]</scope>
    <source>
        <strain evidence="8">Drom800</strain>
        <tissue evidence="8">Blood</tissue>
    </source>
</reference>
<dbReference type="SMART" id="SM00213">
    <property type="entry name" value="UBQ"/>
    <property type="match status" value="1"/>
</dbReference>
<evidence type="ECO:0000256" key="4">
    <source>
        <dbReference type="ARBA" id="ARBA00022490"/>
    </source>
</evidence>
<feature type="chain" id="PRO_5024458544" description="Ubiquitin-like protein 4A" evidence="6">
    <location>
        <begin position="22"/>
        <end position="198"/>
    </location>
</feature>
<dbReference type="Gene3D" id="3.10.20.90">
    <property type="entry name" value="Phosphatidylinositol 3-kinase Catalytic Subunit, Chain A, domain 1"/>
    <property type="match status" value="1"/>
</dbReference>
<comment type="subcellular location">
    <subcellularLocation>
        <location evidence="1">Cytoplasm</location>
        <location evidence="1">Cytosol</location>
    </subcellularLocation>
</comment>
<dbReference type="PRINTS" id="PR00348">
    <property type="entry name" value="UBIQUITIN"/>
</dbReference>
<dbReference type="PANTHER" id="PTHR46555">
    <property type="entry name" value="UBIQUITIN-LIKE PROTEIN 4A"/>
    <property type="match status" value="1"/>
</dbReference>
<keyword evidence="3" id="KW-0813">Transport</keyword>
<dbReference type="InterPro" id="IPR041421">
    <property type="entry name" value="Ubl4_C_TUGS"/>
</dbReference>